<evidence type="ECO:0000313" key="3">
    <source>
        <dbReference type="EMBL" id="KAK5631319.1"/>
    </source>
</evidence>
<feature type="compositionally biased region" description="Polar residues" evidence="2">
    <location>
        <begin position="87"/>
        <end position="102"/>
    </location>
</feature>
<dbReference type="Pfam" id="PF13094">
    <property type="entry name" value="CENP-Q"/>
    <property type="match status" value="1"/>
</dbReference>
<name>A0AAN7UUH8_9PEZI</name>
<evidence type="ECO:0000313" key="4">
    <source>
        <dbReference type="Proteomes" id="UP001305414"/>
    </source>
</evidence>
<evidence type="ECO:0008006" key="5">
    <source>
        <dbReference type="Google" id="ProtNLM"/>
    </source>
</evidence>
<reference evidence="3 4" key="1">
    <citation type="submission" date="2023-10" db="EMBL/GenBank/DDBJ databases">
        <title>Draft genome sequence of Xylaria bambusicola isolate GMP-LS, the root and basal stem rot pathogen of sugarcane in Indonesia.</title>
        <authorList>
            <person name="Selvaraj P."/>
            <person name="Muralishankar V."/>
            <person name="Muruganantham S."/>
            <person name="Sp S."/>
            <person name="Haryani S."/>
            <person name="Lau K.J.X."/>
            <person name="Naqvi N.I."/>
        </authorList>
    </citation>
    <scope>NUCLEOTIDE SEQUENCE [LARGE SCALE GENOMIC DNA]</scope>
    <source>
        <strain evidence="3">GMP-LS</strain>
    </source>
</reference>
<gene>
    <name evidence="3" type="ORF">RRF57_007033</name>
</gene>
<dbReference type="EMBL" id="JAWHQM010000019">
    <property type="protein sequence ID" value="KAK5631319.1"/>
    <property type="molecule type" value="Genomic_DNA"/>
</dbReference>
<dbReference type="AlphaFoldDB" id="A0AAN7UUH8"/>
<keyword evidence="4" id="KW-1185">Reference proteome</keyword>
<feature type="compositionally biased region" description="Basic residues" evidence="2">
    <location>
        <begin position="313"/>
        <end position="333"/>
    </location>
</feature>
<evidence type="ECO:0000256" key="2">
    <source>
        <dbReference type="SAM" id="MobiDB-lite"/>
    </source>
</evidence>
<sequence length="596" mass="66430">MVSTTSLSGYGTRPLNHRQDQAPAANQKRKRGRPANASRDNGVEDASSSAALIVSQDDQPGVNGEVENGAMDGDSRPRKRGRRTKQDAPQEQQLGTSETQNGKRNRRQRSTMEIEVDSGQQTSKSIPSDEMKATRRGRPKKGDQRPEPAEPEAEEADDENENENEGDSSLLRRSKRQRRSLEDSRASPGEDVVQEEETGSSATQRLVKGKKQSIRPQNKKQQQEEGADPTEEIEPTPQAEKKGSKRNRPLPNSQASMNEVESGLEPDLPRKKRGHRARVEGGDTISGSGSESRPLQREREQANSEAQTEARKPKSGAPRRKMNGRKDSSKRRDKSPSRSASPASPSSPPYRHIAKRTRRVTHNVIESKWSSLEPSSLTNVASLFHSASLPTLHHVPLKQYAHAEDVLEKVIKGLRKRSARLPFPLASTLPRREDELDFEKIQSAAEVLSSQLDPLQHSVELLRREKERAEKELEREYKVLNQLSTNARAEARERRDRLKKVHVLVPEPTHDSAANQIDLLHAEKATSQVFAGIRDEELLSLAGQINNHMESMRGNLGQVDGVLPAIAVSHALLRTTLQPQFSPEQLEIIMFGQVKS</sequence>
<dbReference type="Proteomes" id="UP001305414">
    <property type="component" value="Unassembled WGS sequence"/>
</dbReference>
<keyword evidence="1" id="KW-0175">Coiled coil</keyword>
<protein>
    <recommendedName>
        <fullName evidence="5">Kinetochore protein fta7</fullName>
    </recommendedName>
</protein>
<feature type="compositionally biased region" description="Basic and acidic residues" evidence="2">
    <location>
        <begin position="294"/>
        <end position="312"/>
    </location>
</feature>
<feature type="compositionally biased region" description="Acidic residues" evidence="2">
    <location>
        <begin position="149"/>
        <end position="166"/>
    </location>
</feature>
<proteinExistence type="predicted"/>
<comment type="caution">
    <text evidence="3">The sequence shown here is derived from an EMBL/GenBank/DDBJ whole genome shotgun (WGS) entry which is preliminary data.</text>
</comment>
<evidence type="ECO:0000256" key="1">
    <source>
        <dbReference type="SAM" id="Coils"/>
    </source>
</evidence>
<feature type="compositionally biased region" description="Polar residues" evidence="2">
    <location>
        <begin position="250"/>
        <end position="259"/>
    </location>
</feature>
<dbReference type="InterPro" id="IPR025212">
    <property type="entry name" value="CAD_CENP-Q"/>
</dbReference>
<feature type="coiled-coil region" evidence="1">
    <location>
        <begin position="452"/>
        <end position="490"/>
    </location>
</feature>
<feature type="compositionally biased region" description="Acidic residues" evidence="2">
    <location>
        <begin position="225"/>
        <end position="234"/>
    </location>
</feature>
<organism evidence="3 4">
    <name type="scientific">Xylaria bambusicola</name>
    <dbReference type="NCBI Taxonomy" id="326684"/>
    <lineage>
        <taxon>Eukaryota</taxon>
        <taxon>Fungi</taxon>
        <taxon>Dikarya</taxon>
        <taxon>Ascomycota</taxon>
        <taxon>Pezizomycotina</taxon>
        <taxon>Sordariomycetes</taxon>
        <taxon>Xylariomycetidae</taxon>
        <taxon>Xylariales</taxon>
        <taxon>Xylariaceae</taxon>
        <taxon>Xylaria</taxon>
    </lineage>
</organism>
<accession>A0AAN7UUH8</accession>
<feature type="region of interest" description="Disordered" evidence="2">
    <location>
        <begin position="1"/>
        <end position="357"/>
    </location>
</feature>